<feature type="signal peptide" evidence="1">
    <location>
        <begin position="1"/>
        <end position="20"/>
    </location>
</feature>
<evidence type="ECO:0000313" key="3">
    <source>
        <dbReference type="Proteomes" id="UP001058098"/>
    </source>
</evidence>
<proteinExistence type="predicted"/>
<sequence length="117" mass="12599">MRKRLRALLLALLVASPSFAAESQAFLPARKAAAVLADGRPWSVNTPDGKTLKFTLKKDGTGSVSGPMPFTLTVDWTVMGETVCITGRMGTKCLRFSEIPGGVQGWDGDKPDLKFSR</sequence>
<evidence type="ECO:0000256" key="1">
    <source>
        <dbReference type="SAM" id="SignalP"/>
    </source>
</evidence>
<gene>
    <name evidence="2" type="ORF">IHQ72_32950</name>
</gene>
<organism evidence="2 3">
    <name type="scientific">Mesorhizobium onobrychidis</name>
    <dbReference type="NCBI Taxonomy" id="2775404"/>
    <lineage>
        <taxon>Bacteria</taxon>
        <taxon>Pseudomonadati</taxon>
        <taxon>Pseudomonadota</taxon>
        <taxon>Alphaproteobacteria</taxon>
        <taxon>Hyphomicrobiales</taxon>
        <taxon>Phyllobacteriaceae</taxon>
        <taxon>Mesorhizobium</taxon>
    </lineage>
</organism>
<protein>
    <submittedName>
        <fullName evidence="2">Uncharacterized protein</fullName>
    </submittedName>
</protein>
<dbReference type="RefSeq" id="WP_258120013.1">
    <property type="nucleotide sequence ID" value="NZ_CP062229.1"/>
</dbReference>
<name>A0ABY5QVQ0_9HYPH</name>
<dbReference type="EMBL" id="CP062229">
    <property type="protein sequence ID" value="UVC15286.1"/>
    <property type="molecule type" value="Genomic_DNA"/>
</dbReference>
<keyword evidence="3" id="KW-1185">Reference proteome</keyword>
<evidence type="ECO:0000313" key="2">
    <source>
        <dbReference type="EMBL" id="UVC15286.1"/>
    </source>
</evidence>
<accession>A0ABY5QVQ0</accession>
<reference evidence="2" key="1">
    <citation type="submission" date="2020-09" db="EMBL/GenBank/DDBJ databases">
        <title>Rhizobia associated with sainfoin plants.</title>
        <authorList>
            <person name="Asharfi S."/>
            <person name="Kuzmanovic N."/>
            <person name="Bunk B."/>
            <person name="Sproeer C."/>
            <person name="Becker M."/>
            <person name="Thuenen T."/>
        </authorList>
    </citation>
    <scope>NUCLEOTIDE SEQUENCE</scope>
    <source>
        <strain evidence="2">OM4</strain>
    </source>
</reference>
<keyword evidence="1" id="KW-0732">Signal</keyword>
<feature type="chain" id="PRO_5047272876" evidence="1">
    <location>
        <begin position="21"/>
        <end position="117"/>
    </location>
</feature>
<dbReference type="Proteomes" id="UP001058098">
    <property type="component" value="Chromosome"/>
</dbReference>